<dbReference type="SMART" id="SM00419">
    <property type="entry name" value="HTH_CRP"/>
    <property type="match status" value="1"/>
</dbReference>
<dbReference type="InterPro" id="IPR014710">
    <property type="entry name" value="RmlC-like_jellyroll"/>
</dbReference>
<dbReference type="GO" id="GO:0005829">
    <property type="term" value="C:cytosol"/>
    <property type="evidence" value="ECO:0007669"/>
    <property type="project" value="TreeGrafter"/>
</dbReference>
<dbReference type="RefSeq" id="WP_171320333.1">
    <property type="nucleotide sequence ID" value="NZ_VTXO01000001.1"/>
</dbReference>
<dbReference type="PANTHER" id="PTHR24567">
    <property type="entry name" value="CRP FAMILY TRANSCRIPTIONAL REGULATORY PROTEIN"/>
    <property type="match status" value="1"/>
</dbReference>
<gene>
    <name evidence="6" type="ORF">F0237_02855</name>
</gene>
<dbReference type="PROSITE" id="PS50042">
    <property type="entry name" value="CNMP_BINDING_3"/>
    <property type="match status" value="1"/>
</dbReference>
<dbReference type="InterPro" id="IPR050397">
    <property type="entry name" value="Env_Response_Regulators"/>
</dbReference>
<keyword evidence="1" id="KW-0805">Transcription regulation</keyword>
<dbReference type="SUPFAM" id="SSF46785">
    <property type="entry name" value="Winged helix' DNA-binding domain"/>
    <property type="match status" value="1"/>
</dbReference>
<dbReference type="InterPro" id="IPR018490">
    <property type="entry name" value="cNMP-bd_dom_sf"/>
</dbReference>
<feature type="domain" description="Cyclic nucleotide-binding" evidence="4">
    <location>
        <begin position="5"/>
        <end position="91"/>
    </location>
</feature>
<evidence type="ECO:0000256" key="2">
    <source>
        <dbReference type="ARBA" id="ARBA00023125"/>
    </source>
</evidence>
<sequence>MPESIISLLDEEQKKQLFEGRKHTSYLAGEQLFNQGDRADNMYLVEKGKVSLYRLMPNGDEKLFKVFMAGGLIAEMAMFMQPRTYPMSARVEQGTELSAFCYQDVLDLISGSPQLSIKVMAFMSNRISHLMDTVNILTQVNANQRLVMKLADIYRSQETKQDWVSLPVTKKLLATQLGMTPETLSRTIKKLKADGHIVESGNHITLLDIPALCASVDLTPEIFGLSFKSG</sequence>
<dbReference type="InterPro" id="IPR036390">
    <property type="entry name" value="WH_DNA-bd_sf"/>
</dbReference>
<dbReference type="GO" id="GO:0003700">
    <property type="term" value="F:DNA-binding transcription factor activity"/>
    <property type="evidence" value="ECO:0007669"/>
    <property type="project" value="TreeGrafter"/>
</dbReference>
<evidence type="ECO:0000256" key="1">
    <source>
        <dbReference type="ARBA" id="ARBA00023015"/>
    </source>
</evidence>
<accession>A0AAE5LGP0</accession>
<dbReference type="Gene3D" id="1.10.10.10">
    <property type="entry name" value="Winged helix-like DNA-binding domain superfamily/Winged helix DNA-binding domain"/>
    <property type="match status" value="1"/>
</dbReference>
<dbReference type="PANTHER" id="PTHR24567:SF74">
    <property type="entry name" value="HTH-TYPE TRANSCRIPTIONAL REGULATOR ARCR"/>
    <property type="match status" value="1"/>
</dbReference>
<keyword evidence="3" id="KW-0804">Transcription</keyword>
<evidence type="ECO:0000313" key="7">
    <source>
        <dbReference type="Proteomes" id="UP000572722"/>
    </source>
</evidence>
<evidence type="ECO:0000256" key="3">
    <source>
        <dbReference type="ARBA" id="ARBA00023163"/>
    </source>
</evidence>
<dbReference type="InterPro" id="IPR000595">
    <property type="entry name" value="cNMP-bd_dom"/>
</dbReference>
<organism evidence="6 7">
    <name type="scientific">Vibrio tubiashii</name>
    <dbReference type="NCBI Taxonomy" id="29498"/>
    <lineage>
        <taxon>Bacteria</taxon>
        <taxon>Pseudomonadati</taxon>
        <taxon>Pseudomonadota</taxon>
        <taxon>Gammaproteobacteria</taxon>
        <taxon>Vibrionales</taxon>
        <taxon>Vibrionaceae</taxon>
        <taxon>Vibrio</taxon>
        <taxon>Vibrio oreintalis group</taxon>
    </lineage>
</organism>
<dbReference type="Gene3D" id="2.60.120.10">
    <property type="entry name" value="Jelly Rolls"/>
    <property type="match status" value="1"/>
</dbReference>
<reference evidence="6 7" key="1">
    <citation type="submission" date="2019-08" db="EMBL/GenBank/DDBJ databases">
        <title>Draft genome sequencing and comparative genomics of hatchery-associated Vibrios.</title>
        <authorList>
            <person name="Kehlet-Delgado H."/>
            <person name="Mueller R.S."/>
        </authorList>
    </citation>
    <scope>NUCLEOTIDE SEQUENCE [LARGE SCALE GENOMIC DNA]</scope>
    <source>
        <strain evidence="6 7">01-65-5-1</strain>
    </source>
</reference>
<dbReference type="PROSITE" id="PS51063">
    <property type="entry name" value="HTH_CRP_2"/>
    <property type="match status" value="1"/>
</dbReference>
<evidence type="ECO:0000259" key="4">
    <source>
        <dbReference type="PROSITE" id="PS50042"/>
    </source>
</evidence>
<dbReference type="InterPro" id="IPR012318">
    <property type="entry name" value="HTH_CRP"/>
</dbReference>
<dbReference type="SMART" id="SM00100">
    <property type="entry name" value="cNMP"/>
    <property type="match status" value="1"/>
</dbReference>
<dbReference type="AlphaFoldDB" id="A0AAE5LGP0"/>
<dbReference type="GO" id="GO:0003677">
    <property type="term" value="F:DNA binding"/>
    <property type="evidence" value="ECO:0007669"/>
    <property type="project" value="UniProtKB-KW"/>
</dbReference>
<dbReference type="Pfam" id="PF13545">
    <property type="entry name" value="HTH_Crp_2"/>
    <property type="match status" value="1"/>
</dbReference>
<dbReference type="PRINTS" id="PR00034">
    <property type="entry name" value="HTHCRP"/>
</dbReference>
<dbReference type="Pfam" id="PF00027">
    <property type="entry name" value="cNMP_binding"/>
    <property type="match status" value="1"/>
</dbReference>
<dbReference type="SUPFAM" id="SSF51206">
    <property type="entry name" value="cAMP-binding domain-like"/>
    <property type="match status" value="1"/>
</dbReference>
<proteinExistence type="predicted"/>
<keyword evidence="2" id="KW-0238">DNA-binding</keyword>
<name>A0AAE5LGP0_9VIBR</name>
<dbReference type="EMBL" id="VTXO01000001">
    <property type="protein sequence ID" value="NOI79589.1"/>
    <property type="molecule type" value="Genomic_DNA"/>
</dbReference>
<dbReference type="InterPro" id="IPR036388">
    <property type="entry name" value="WH-like_DNA-bd_sf"/>
</dbReference>
<evidence type="ECO:0000313" key="6">
    <source>
        <dbReference type="EMBL" id="NOI79589.1"/>
    </source>
</evidence>
<evidence type="ECO:0000259" key="5">
    <source>
        <dbReference type="PROSITE" id="PS51063"/>
    </source>
</evidence>
<dbReference type="Proteomes" id="UP000572722">
    <property type="component" value="Unassembled WGS sequence"/>
</dbReference>
<dbReference type="CDD" id="cd00038">
    <property type="entry name" value="CAP_ED"/>
    <property type="match status" value="1"/>
</dbReference>
<feature type="domain" description="HTH crp-type" evidence="5">
    <location>
        <begin position="140"/>
        <end position="210"/>
    </location>
</feature>
<comment type="caution">
    <text evidence="6">The sequence shown here is derived from an EMBL/GenBank/DDBJ whole genome shotgun (WGS) entry which is preliminary data.</text>
</comment>
<protein>
    <submittedName>
        <fullName evidence="6">Crp/Fnr family transcriptional regulator</fullName>
    </submittedName>
</protein>